<organism evidence="2">
    <name type="scientific">Rhizophagus irregularis (strain DAOM 181602 / DAOM 197198 / MUCL 43194)</name>
    <name type="common">Arbuscular mycorrhizal fungus</name>
    <name type="synonym">Glomus intraradices</name>
    <dbReference type="NCBI Taxonomy" id="747089"/>
    <lineage>
        <taxon>Eukaryota</taxon>
        <taxon>Fungi</taxon>
        <taxon>Fungi incertae sedis</taxon>
        <taxon>Mucoromycota</taxon>
        <taxon>Glomeromycotina</taxon>
        <taxon>Glomeromycetes</taxon>
        <taxon>Glomerales</taxon>
        <taxon>Glomeraceae</taxon>
        <taxon>Rhizophagus</taxon>
    </lineage>
</organism>
<sequence length="155" mass="17825">MYEVITGLPPYHNSSHDEFLALDICEGLRPSFNIRVPQIIFDLINKCLDANALNRPTAGEVHEIVDQWKTELAYDYLGDHVKEVYDKYKMIETEIREQAKESEETNNSNKSSTSAIPSTSLGISYEIHPEAIYTSRLLNFSINLPEPKNSEERYR</sequence>
<protein>
    <recommendedName>
        <fullName evidence="3">Protein kinase domain-containing protein</fullName>
    </recommendedName>
</protein>
<dbReference type="HOGENOM" id="CLU_000288_7_0_1"/>
<gene>
    <name evidence="2" type="ORF">GLOINDRAFT_16193</name>
</gene>
<evidence type="ECO:0000313" key="2">
    <source>
        <dbReference type="EMBL" id="ESA22673.1"/>
    </source>
</evidence>
<dbReference type="SUPFAM" id="SSF56112">
    <property type="entry name" value="Protein kinase-like (PK-like)"/>
    <property type="match status" value="1"/>
</dbReference>
<evidence type="ECO:0008006" key="3">
    <source>
        <dbReference type="Google" id="ProtNLM"/>
    </source>
</evidence>
<reference evidence="2" key="1">
    <citation type="submission" date="2013-07" db="EMBL/GenBank/DDBJ databases">
        <title>The genome of an arbuscular mycorrhizal fungus provides insights into the evolution of the oldest plant symbiosis.</title>
        <authorList>
            <consortium name="DOE Joint Genome Institute"/>
            <person name="Tisserant E."/>
            <person name="Malbreil M."/>
            <person name="Kuo A."/>
            <person name="Kohler A."/>
            <person name="Symeonidi A."/>
            <person name="Balestrini R."/>
            <person name="Charron P."/>
            <person name="Duensing N."/>
            <person name="Frei-dit-Frey N."/>
            <person name="Gianinazzi-Pearson V."/>
            <person name="Gilbert B."/>
            <person name="Handa Y."/>
            <person name="Hijri M."/>
            <person name="Kaul R."/>
            <person name="Kawaguchi M."/>
            <person name="Krajinski F."/>
            <person name="Lammers P."/>
            <person name="Lapierre D."/>
            <person name="Masclaux F.G."/>
            <person name="Murat C."/>
            <person name="Morin E."/>
            <person name="Ndikumana S."/>
            <person name="Pagni M."/>
            <person name="Petitpierre D."/>
            <person name="Requena N."/>
            <person name="Rosikiewicz P."/>
            <person name="Riley R."/>
            <person name="Saito K."/>
            <person name="San Clemente H."/>
            <person name="Shapiro H."/>
            <person name="van Tuinen D."/>
            <person name="Becard G."/>
            <person name="Bonfante P."/>
            <person name="Paszkowski U."/>
            <person name="Shachar-Hill Y."/>
            <person name="Young J.P."/>
            <person name="Sanders I.R."/>
            <person name="Henrissat B."/>
            <person name="Rensing S.A."/>
            <person name="Grigoriev I.V."/>
            <person name="Corradi N."/>
            <person name="Roux C."/>
            <person name="Martin F."/>
        </authorList>
    </citation>
    <scope>NUCLEOTIDE SEQUENCE</scope>
    <source>
        <strain evidence="2">DAOM 197198</strain>
    </source>
</reference>
<name>U9UVU0_RHIID</name>
<accession>U9UVU0</accession>
<proteinExistence type="predicted"/>
<dbReference type="EMBL" id="KI275379">
    <property type="protein sequence ID" value="ESA22673.1"/>
    <property type="molecule type" value="Genomic_DNA"/>
</dbReference>
<feature type="compositionally biased region" description="Low complexity" evidence="1">
    <location>
        <begin position="105"/>
        <end position="114"/>
    </location>
</feature>
<dbReference type="InterPro" id="IPR011009">
    <property type="entry name" value="Kinase-like_dom_sf"/>
</dbReference>
<evidence type="ECO:0000256" key="1">
    <source>
        <dbReference type="SAM" id="MobiDB-lite"/>
    </source>
</evidence>
<feature type="region of interest" description="Disordered" evidence="1">
    <location>
        <begin position="98"/>
        <end position="117"/>
    </location>
</feature>
<dbReference type="AlphaFoldDB" id="U9UVU0"/>
<dbReference type="Gene3D" id="1.10.510.10">
    <property type="entry name" value="Transferase(Phosphotransferase) domain 1"/>
    <property type="match status" value="1"/>
</dbReference>